<evidence type="ECO:0000256" key="3">
    <source>
        <dbReference type="ARBA" id="ARBA00013269"/>
    </source>
</evidence>
<dbReference type="InterPro" id="IPR036425">
    <property type="entry name" value="MoaB/Mog-like_dom_sf"/>
</dbReference>
<dbReference type="InterPro" id="IPR036688">
    <property type="entry name" value="MoeA_C_domain_IV_sf"/>
</dbReference>
<evidence type="ECO:0000256" key="5">
    <source>
        <dbReference type="ARBA" id="ARBA00022679"/>
    </source>
</evidence>
<comment type="cofactor">
    <cofactor evidence="1">
        <name>Mg(2+)</name>
        <dbReference type="ChEBI" id="CHEBI:18420"/>
    </cofactor>
</comment>
<evidence type="ECO:0000256" key="8">
    <source>
        <dbReference type="ARBA" id="ARBA00023150"/>
    </source>
</evidence>
<dbReference type="AlphaFoldDB" id="D2RHD7"/>
<dbReference type="InterPro" id="IPR036135">
    <property type="entry name" value="MoeA_linker/N_sf"/>
</dbReference>
<evidence type="ECO:0000313" key="11">
    <source>
        <dbReference type="EMBL" id="ADB57712.1"/>
    </source>
</evidence>
<dbReference type="HOGENOM" id="CLU_010186_7_2_2"/>
<gene>
    <name evidence="11" type="ordered locus">Arcpr_0647</name>
</gene>
<comment type="pathway">
    <text evidence="2">Cofactor biosynthesis; molybdopterin biosynthesis.</text>
</comment>
<reference evidence="11 12" key="1">
    <citation type="journal article" date="2010" name="Stand. Genomic Sci.">
        <title>Complete genome sequence of Archaeoglobus profundus type strain (AV18).</title>
        <authorList>
            <person name="von Jan M."/>
            <person name="Lapidus A."/>
            <person name="Del Rio T.G."/>
            <person name="Copeland A."/>
            <person name="Tice H."/>
            <person name="Cheng J.F."/>
            <person name="Lucas S."/>
            <person name="Chen F."/>
            <person name="Nolan M."/>
            <person name="Goodwin L."/>
            <person name="Han C."/>
            <person name="Pitluck S."/>
            <person name="Liolios K."/>
            <person name="Ivanova N."/>
            <person name="Mavromatis K."/>
            <person name="Ovchinnikova G."/>
            <person name="Chertkov O."/>
            <person name="Pati A."/>
            <person name="Chen A."/>
            <person name="Palaniappan K."/>
            <person name="Land M."/>
            <person name="Hauser L."/>
            <person name="Chang Y.J."/>
            <person name="Jeffries C.D."/>
            <person name="Saunders E."/>
            <person name="Brettin T."/>
            <person name="Detter J.C."/>
            <person name="Chain P."/>
            <person name="Eichinger K."/>
            <person name="Huber H."/>
            <person name="Spring S."/>
            <person name="Rohde M."/>
            <person name="Goker M."/>
            <person name="Wirth R."/>
            <person name="Woyke T."/>
            <person name="Bristow J."/>
            <person name="Eisen J.A."/>
            <person name="Markowitz V."/>
            <person name="Hugenholtz P."/>
            <person name="Kyrpides N.C."/>
            <person name="Klenk H.P."/>
        </authorList>
    </citation>
    <scope>NUCLEOTIDE SEQUENCE [LARGE SCALE GENOMIC DNA]</scope>
    <source>
        <strain evidence="12">DSM 5631 / JCM 9629 / NBRC 100127 / Av18</strain>
    </source>
</reference>
<keyword evidence="12" id="KW-1185">Reference proteome</keyword>
<sequence length="415" mass="44987">MVRLRGFKERTIVRDAVKALEGVRFKRVDSEIVEITRACGRILAEDIIAKYNVPHFDRSAVDGYAVVAEDTFGANLNNPVMLKIVGEVEMGEEPIEMSRGTAVRVSTGSALPKGANAVVMLEYTKEVGEFVEIYRPVVPFENVSREGEDIKAGEVVLKAGEILQPQDIGVLASLGYAKVKVLKKPRVVIISTGNELVEIGEELEVGKVVNSNAYMLFCALKMYNCEPSVYGIVRDDFDELKKAIIQALSVGDCVITTGGTSVGKGDLVPEVVKEIGKIVFHGISIKPGMPTGLGVIDGKPVLMLSGFPVACLIGFELIFPHVLAKLTGVRVVKRRGEGVKAKLKRRIPSKAGVRTFARVIYKDGFAEPLMTSGSGILTSMVRANGIVVVPEEKEGFEEGEEVNVVLVRDLIEEVT</sequence>
<dbReference type="PANTHER" id="PTHR10192">
    <property type="entry name" value="MOLYBDOPTERIN BIOSYNTHESIS PROTEIN"/>
    <property type="match status" value="1"/>
</dbReference>
<dbReference type="GO" id="GO:0046872">
    <property type="term" value="F:metal ion binding"/>
    <property type="evidence" value="ECO:0007669"/>
    <property type="project" value="UniProtKB-KW"/>
</dbReference>
<evidence type="ECO:0000256" key="1">
    <source>
        <dbReference type="ARBA" id="ARBA00001946"/>
    </source>
</evidence>
<organism evidence="11 12">
    <name type="scientific">Archaeoglobus profundus (strain DSM 5631 / JCM 9629 / NBRC 100127 / Av18)</name>
    <dbReference type="NCBI Taxonomy" id="572546"/>
    <lineage>
        <taxon>Archaea</taxon>
        <taxon>Methanobacteriati</taxon>
        <taxon>Methanobacteriota</taxon>
        <taxon>Archaeoglobi</taxon>
        <taxon>Archaeoglobales</taxon>
        <taxon>Archaeoglobaceae</taxon>
        <taxon>Archaeoglobus</taxon>
    </lineage>
</organism>
<dbReference type="CDD" id="cd00887">
    <property type="entry name" value="MoeA"/>
    <property type="match status" value="1"/>
</dbReference>
<dbReference type="Gene3D" id="2.40.340.10">
    <property type="entry name" value="MoeA, C-terminal, domain IV"/>
    <property type="match status" value="1"/>
</dbReference>
<dbReference type="PaxDb" id="572546-Arcpr_0647"/>
<dbReference type="SUPFAM" id="SSF63867">
    <property type="entry name" value="MoeA C-terminal domain-like"/>
    <property type="match status" value="1"/>
</dbReference>
<dbReference type="Proteomes" id="UP000001901">
    <property type="component" value="Chromosome"/>
</dbReference>
<dbReference type="UniPathway" id="UPA00344"/>
<dbReference type="KEGG" id="apo:Arcpr_0647"/>
<dbReference type="Gene3D" id="2.170.190.11">
    <property type="entry name" value="Molybdopterin biosynthesis moea protein, domain 3"/>
    <property type="match status" value="1"/>
</dbReference>
<name>D2RHD7_ARCPA</name>
<dbReference type="Pfam" id="PF03454">
    <property type="entry name" value="MoeA_C"/>
    <property type="match status" value="1"/>
</dbReference>
<dbReference type="EMBL" id="CP001857">
    <property type="protein sequence ID" value="ADB57712.1"/>
    <property type="molecule type" value="Genomic_DNA"/>
</dbReference>
<keyword evidence="8" id="KW-0501">Molybdenum cofactor biosynthesis</keyword>
<dbReference type="InterPro" id="IPR005110">
    <property type="entry name" value="MoeA_linker/N"/>
</dbReference>
<evidence type="ECO:0000256" key="2">
    <source>
        <dbReference type="ARBA" id="ARBA00005046"/>
    </source>
</evidence>
<dbReference type="SMART" id="SM00852">
    <property type="entry name" value="MoCF_biosynth"/>
    <property type="match status" value="1"/>
</dbReference>
<keyword evidence="7" id="KW-0460">Magnesium</keyword>
<keyword evidence="4" id="KW-0500">Molybdenum</keyword>
<dbReference type="GO" id="GO:0061599">
    <property type="term" value="F:molybdopterin molybdotransferase activity"/>
    <property type="evidence" value="ECO:0007669"/>
    <property type="project" value="UniProtKB-EC"/>
</dbReference>
<dbReference type="GO" id="GO:0005737">
    <property type="term" value="C:cytoplasm"/>
    <property type="evidence" value="ECO:0007669"/>
    <property type="project" value="TreeGrafter"/>
</dbReference>
<keyword evidence="6" id="KW-0479">Metal-binding</keyword>
<dbReference type="PANTHER" id="PTHR10192:SF19">
    <property type="entry name" value="MOLYBDOPTERIN BIOSYNTHESIS PROTEIN MJ0666-RELATED"/>
    <property type="match status" value="1"/>
</dbReference>
<dbReference type="OrthoDB" id="31371at2157"/>
<dbReference type="GO" id="GO:0006777">
    <property type="term" value="P:Mo-molybdopterin cofactor biosynthetic process"/>
    <property type="evidence" value="ECO:0007669"/>
    <property type="project" value="UniProtKB-KW"/>
</dbReference>
<keyword evidence="5" id="KW-0808">Transferase</keyword>
<dbReference type="InterPro" id="IPR005111">
    <property type="entry name" value="MoeA_C_domain_IV"/>
</dbReference>
<dbReference type="FunFam" id="3.40.980.10:FF:000004">
    <property type="entry name" value="Molybdopterin molybdenumtransferase"/>
    <property type="match status" value="1"/>
</dbReference>
<evidence type="ECO:0000256" key="9">
    <source>
        <dbReference type="ARBA" id="ARBA00047317"/>
    </source>
</evidence>
<accession>D2RHD7</accession>
<dbReference type="STRING" id="572546.Arcpr_0647"/>
<evidence type="ECO:0000313" key="12">
    <source>
        <dbReference type="Proteomes" id="UP000001901"/>
    </source>
</evidence>
<evidence type="ECO:0000256" key="4">
    <source>
        <dbReference type="ARBA" id="ARBA00022505"/>
    </source>
</evidence>
<evidence type="ECO:0000256" key="7">
    <source>
        <dbReference type="ARBA" id="ARBA00022842"/>
    </source>
</evidence>
<dbReference type="Gene3D" id="3.40.980.10">
    <property type="entry name" value="MoaB/Mog-like domain"/>
    <property type="match status" value="1"/>
</dbReference>
<dbReference type="Pfam" id="PF00994">
    <property type="entry name" value="MoCF_biosynth"/>
    <property type="match status" value="1"/>
</dbReference>
<feature type="domain" description="MoaB/Mog" evidence="10">
    <location>
        <begin position="188"/>
        <end position="325"/>
    </location>
</feature>
<dbReference type="NCBIfam" id="NF045515">
    <property type="entry name" value="Glp_gephyrin"/>
    <property type="match status" value="1"/>
</dbReference>
<dbReference type="RefSeq" id="WP_012940048.1">
    <property type="nucleotide sequence ID" value="NC_013741.1"/>
</dbReference>
<evidence type="ECO:0000259" key="10">
    <source>
        <dbReference type="SMART" id="SM00852"/>
    </source>
</evidence>
<comment type="catalytic activity">
    <reaction evidence="9">
        <text>adenylyl-molybdopterin + molybdate = Mo-molybdopterin + AMP + H(+)</text>
        <dbReference type="Rhea" id="RHEA:35047"/>
        <dbReference type="ChEBI" id="CHEBI:15378"/>
        <dbReference type="ChEBI" id="CHEBI:36264"/>
        <dbReference type="ChEBI" id="CHEBI:62727"/>
        <dbReference type="ChEBI" id="CHEBI:71302"/>
        <dbReference type="ChEBI" id="CHEBI:456215"/>
        <dbReference type="EC" id="2.10.1.1"/>
    </reaction>
</comment>
<dbReference type="SUPFAM" id="SSF63882">
    <property type="entry name" value="MoeA N-terminal region -like"/>
    <property type="match status" value="1"/>
</dbReference>
<dbReference type="Pfam" id="PF03453">
    <property type="entry name" value="MoeA_N"/>
    <property type="match status" value="1"/>
</dbReference>
<dbReference type="NCBIfam" id="TIGR00177">
    <property type="entry name" value="molyb_syn"/>
    <property type="match status" value="1"/>
</dbReference>
<dbReference type="eggNOG" id="arCOG00216">
    <property type="taxonomic scope" value="Archaea"/>
</dbReference>
<dbReference type="InterPro" id="IPR001453">
    <property type="entry name" value="MoaB/Mog_dom"/>
</dbReference>
<dbReference type="Gene3D" id="3.90.105.10">
    <property type="entry name" value="Molybdopterin biosynthesis moea protein, domain 2"/>
    <property type="match status" value="1"/>
</dbReference>
<dbReference type="SUPFAM" id="SSF53218">
    <property type="entry name" value="Molybdenum cofactor biosynthesis proteins"/>
    <property type="match status" value="1"/>
</dbReference>
<evidence type="ECO:0000256" key="6">
    <source>
        <dbReference type="ARBA" id="ARBA00022723"/>
    </source>
</evidence>
<proteinExistence type="predicted"/>
<dbReference type="GeneID" id="8739307"/>
<dbReference type="InterPro" id="IPR038987">
    <property type="entry name" value="MoeA-like"/>
</dbReference>
<protein>
    <recommendedName>
        <fullName evidence="3">molybdopterin molybdotransferase</fullName>
        <ecNumber evidence="3">2.10.1.1</ecNumber>
    </recommendedName>
</protein>
<dbReference type="EC" id="2.10.1.1" evidence="3"/>